<dbReference type="InterPro" id="IPR001590">
    <property type="entry name" value="Peptidase_M12B"/>
</dbReference>
<gene>
    <name evidence="14" type="primary">LOC118237724</name>
</gene>
<evidence type="ECO:0000259" key="10">
    <source>
        <dbReference type="PROSITE" id="PS50214"/>
    </source>
</evidence>
<keyword evidence="5 7" id="KW-1015">Disulfide bond</keyword>
<dbReference type="PANTHER" id="PTHR11905">
    <property type="entry name" value="ADAM A DISINTEGRIN AND METALLOPROTEASE DOMAIN"/>
    <property type="match status" value="1"/>
</dbReference>
<evidence type="ECO:0000256" key="6">
    <source>
        <dbReference type="PROSITE-ProRule" id="PRU00068"/>
    </source>
</evidence>
<comment type="caution">
    <text evidence="7">Lacks conserved residue(s) required for the propagation of feature annotation.</text>
</comment>
<dbReference type="InterPro" id="IPR000742">
    <property type="entry name" value="EGF"/>
</dbReference>
<feature type="domain" description="EGF-like" evidence="9">
    <location>
        <begin position="662"/>
        <end position="695"/>
    </location>
</feature>
<accession>A0A9J7G4D5</accession>
<comment type="subcellular location">
    <subcellularLocation>
        <location evidence="1">Membrane</location>
        <topology evidence="1">Single-pass membrane protein</topology>
    </subcellularLocation>
</comment>
<dbReference type="InterPro" id="IPR036436">
    <property type="entry name" value="Disintegrin_dom_sf"/>
</dbReference>
<dbReference type="PROSITE" id="PS50215">
    <property type="entry name" value="ADAM_MEPRO"/>
    <property type="match status" value="1"/>
</dbReference>
<dbReference type="OrthoDB" id="5951731at2759"/>
<dbReference type="InterPro" id="IPR006586">
    <property type="entry name" value="ADAM_Cys-rich"/>
</dbReference>
<dbReference type="Pfam" id="PF07686">
    <property type="entry name" value="V-set"/>
    <property type="match status" value="1"/>
</dbReference>
<keyword evidence="3 8" id="KW-1133">Transmembrane helix</keyword>
<dbReference type="InterPro" id="IPR003599">
    <property type="entry name" value="Ig_sub"/>
</dbReference>
<feature type="domain" description="Ig-like" evidence="12">
    <location>
        <begin position="939"/>
        <end position="1036"/>
    </location>
</feature>
<dbReference type="Pfam" id="PF08516">
    <property type="entry name" value="ADAM_CR"/>
    <property type="match status" value="1"/>
</dbReference>
<dbReference type="PROSITE" id="PS50026">
    <property type="entry name" value="EGF_3"/>
    <property type="match status" value="1"/>
</dbReference>
<feature type="disulfide bond" evidence="7">
    <location>
        <begin position="685"/>
        <end position="694"/>
    </location>
</feature>
<evidence type="ECO:0000259" key="11">
    <source>
        <dbReference type="PROSITE" id="PS50215"/>
    </source>
</evidence>
<sequence length="1061" mass="118127">MMGTNQAVATAERFSLVSSIVLSLNWGMRLVGKSVTLRAPLLLAALWVLLLVPSQCFQGRPTWRYVSSEVVTPRKVTYHGKGFQAPGRLSYSLRFRGQRHIIHMRRKTLIWPRHLLLTTQDDQGALQMDFPFFPVDCYYVGFLEEIPQSTVTLDTCSGGLNGVVMFDDLAYEIKPLSDSHRFEHVISQVVADSGAVGPMNKGKHTEHNLDPVFSGTNSSEAPRISSRDYASHPAAIKGHFQAGFSVYVKADRNQSRTCHYLFSLASLMDTYFNSIHVRYYVILLTVYTAESNYLKDLRMPGGLASQYYKNNFYNTYKPDSSNLVNEFEPLDEFYPVYHSVCGPDALNCVGQNNRYYVYVSVVVTHRVGWTLGLNKDDEEYCVCQRRSTCVMFQNPQLTDVFSNCSIAHLNHIFNTHSNLTCLFYDFHTYYNRSATYSVCGNAVINEGEQCDCGSNKACYVNPCCENNCTYSRDSICDKELCCTNCTYSPPGTLCRSVQNVCDLPEYCSGTAVTCPNDFYLQDGTPCSEEGYCYAGNCTDRNVHCKEIFGAGARAGNPMCYEINKEKFRFGHCRRAKESLVFTLCSDQDKMCGRLQCTNVTYLPHLQDHVSFHQSVISGFSCFGLDEHRGTGATDVGHVRYGTQCSKSNFCDRGSCNGSLTGLNYDCTPAKCNFRGVCNNLRHCHCHLGWEPPHCVGAGFGGSLDGGHLLPNMRTIRQSKEPVVYLRLVFGRIYLFIASLLFGVAFRVGFTKIIKYEVWKVQSVLGVVSGDGESALHGWCIVDATTTIIKVCDLLHPLPWSLVDPVHLIVTEGSFSNAKQPRVQDESSGLAEQPHLLLTGASSRAWLSWCCYSAWRPFQAVSPKPPLCFLSPARHPLGQTLDASAAGNKGTAHLQDMQDLCDEVVEGTRTTYETFMEMAKQVKDQDVLQGVVRALEVSCPVQLVESRGQGRGLVKPGKSLTLSCEASGFTFSDYEMAWVHQAPGKGLERVACISTVGGAMHAEAVKGRFTISRDNAKNALYLQMNNLKSEDTATYYCARHTGNECYCGQIPHCRKFGTSRGR</sequence>
<feature type="disulfide bond" evidence="6">
    <location>
        <begin position="494"/>
        <end position="514"/>
    </location>
</feature>
<reference evidence="13" key="2">
    <citation type="journal article" date="2020" name="Biotechnol. Bioeng.">
        <title>Chromosome-scale scaffolds for the Chinese hamster reference genome assembly to facilitate the study of the CHO epigenome.</title>
        <authorList>
            <person name="Hilliard W."/>
            <person name="MacDonald M."/>
            <person name="Lee K.H."/>
        </authorList>
    </citation>
    <scope>NUCLEOTIDE SEQUENCE [LARGE SCALE GENOMIC DNA]</scope>
    <source>
        <strain evidence="13">17A/GY</strain>
    </source>
</reference>
<keyword evidence="2 8" id="KW-0812">Transmembrane</keyword>
<reference evidence="14" key="3">
    <citation type="submission" date="2025-08" db="UniProtKB">
        <authorList>
            <consortium name="RefSeq"/>
        </authorList>
    </citation>
    <scope>IDENTIFICATION</scope>
    <source>
        <strain evidence="14">17A/GY</strain>
        <tissue evidence="14">Liver</tissue>
    </source>
</reference>
<dbReference type="Proteomes" id="UP001108280">
    <property type="component" value="Chromosome 5"/>
</dbReference>
<evidence type="ECO:0000256" key="4">
    <source>
        <dbReference type="ARBA" id="ARBA00023136"/>
    </source>
</evidence>
<dbReference type="SMART" id="SM00608">
    <property type="entry name" value="ACR"/>
    <property type="match status" value="1"/>
</dbReference>
<keyword evidence="7" id="KW-0245">EGF-like domain</keyword>
<dbReference type="RefSeq" id="XP_027272558.2">
    <property type="nucleotide sequence ID" value="XM_027416757.2"/>
</dbReference>
<dbReference type="PANTHER" id="PTHR11905:SF140">
    <property type="entry name" value="A DISINTEGRIN AND METALLOPEPTIDASE DOMAIN 6-RELATED"/>
    <property type="match status" value="1"/>
</dbReference>
<dbReference type="Pfam" id="PF01562">
    <property type="entry name" value="Pep_M12B_propep"/>
    <property type="match status" value="1"/>
</dbReference>
<dbReference type="GO" id="GO:0006508">
    <property type="term" value="P:proteolysis"/>
    <property type="evidence" value="ECO:0007669"/>
    <property type="project" value="InterPro"/>
</dbReference>
<evidence type="ECO:0000313" key="14">
    <source>
        <dbReference type="RefSeq" id="XP_027272558.2"/>
    </source>
</evidence>
<evidence type="ECO:0000259" key="9">
    <source>
        <dbReference type="PROSITE" id="PS50026"/>
    </source>
</evidence>
<dbReference type="SMART" id="SM00409">
    <property type="entry name" value="IG"/>
    <property type="match status" value="1"/>
</dbReference>
<dbReference type="GO" id="GO:1990913">
    <property type="term" value="C:sperm head plasma membrane"/>
    <property type="evidence" value="ECO:0007669"/>
    <property type="project" value="TreeGrafter"/>
</dbReference>
<dbReference type="GO" id="GO:0009897">
    <property type="term" value="C:external side of plasma membrane"/>
    <property type="evidence" value="ECO:0007669"/>
    <property type="project" value="TreeGrafter"/>
</dbReference>
<dbReference type="InterPro" id="IPR001762">
    <property type="entry name" value="Disintegrin_dom"/>
</dbReference>
<evidence type="ECO:0000256" key="3">
    <source>
        <dbReference type="ARBA" id="ARBA00022989"/>
    </source>
</evidence>
<feature type="domain" description="Peptidase M12B" evidence="11">
    <location>
        <begin position="234"/>
        <end position="417"/>
    </location>
</feature>
<dbReference type="AlphaFoldDB" id="A0A9J7G4D5"/>
<evidence type="ECO:0000256" key="8">
    <source>
        <dbReference type="SAM" id="Phobius"/>
    </source>
</evidence>
<dbReference type="KEGG" id="cge:118237724"/>
<reference evidence="13" key="1">
    <citation type="journal article" date="2018" name="Biotechnol. Bioeng.">
        <title>A reference genome of the Chinese hamster based on a hybrid assembly strategy.</title>
        <authorList>
            <person name="Rupp O."/>
            <person name="MacDonald M.L."/>
            <person name="Li S."/>
            <person name="Dhiman H."/>
            <person name="Polson S."/>
            <person name="Griep S."/>
            <person name="Heffner K."/>
            <person name="Hernandez I."/>
            <person name="Brinkrolf K."/>
            <person name="Jadhav V."/>
            <person name="Samoudi M."/>
            <person name="Hao H."/>
            <person name="Kingham B."/>
            <person name="Goesmann A."/>
            <person name="Betenbaugh M.J."/>
            <person name="Lewis N.E."/>
            <person name="Borth N."/>
            <person name="Lee K.H."/>
        </authorList>
    </citation>
    <scope>NUCLEOTIDE SEQUENCE [LARGE SCALE GENOMIC DNA]</scope>
    <source>
        <strain evidence="13">17A/GY</strain>
    </source>
</reference>
<dbReference type="FunFam" id="2.60.40.10:FF:002198">
    <property type="entry name" value="Immunoglobulin heavy variable 5-2"/>
    <property type="match status" value="1"/>
</dbReference>
<dbReference type="GO" id="GO:0004222">
    <property type="term" value="F:metalloendopeptidase activity"/>
    <property type="evidence" value="ECO:0007669"/>
    <property type="project" value="InterPro"/>
</dbReference>
<dbReference type="SUPFAM" id="SSF57552">
    <property type="entry name" value="Blood coagulation inhibitor (disintegrin)"/>
    <property type="match status" value="1"/>
</dbReference>
<keyword evidence="4 8" id="KW-0472">Membrane</keyword>
<dbReference type="Gene3D" id="4.10.70.10">
    <property type="entry name" value="Disintegrin domain"/>
    <property type="match status" value="1"/>
</dbReference>
<dbReference type="Gene3D" id="2.60.40.10">
    <property type="entry name" value="Immunoglobulins"/>
    <property type="match status" value="1"/>
</dbReference>
<dbReference type="Gene3D" id="3.40.390.10">
    <property type="entry name" value="Collagenase (Catalytic Domain)"/>
    <property type="match status" value="1"/>
</dbReference>
<dbReference type="InterPro" id="IPR036179">
    <property type="entry name" value="Ig-like_dom_sf"/>
</dbReference>
<dbReference type="GeneID" id="118237724"/>
<dbReference type="Pfam" id="PF00200">
    <property type="entry name" value="Disintegrin"/>
    <property type="match status" value="1"/>
</dbReference>
<protein>
    <submittedName>
        <fullName evidence="14">Disintegrin and metalloproteinase domain-containing protein 20-like</fullName>
    </submittedName>
</protein>
<name>A0A9J7G4D5_CRIGR</name>
<evidence type="ECO:0000256" key="7">
    <source>
        <dbReference type="PROSITE-ProRule" id="PRU00076"/>
    </source>
</evidence>
<dbReference type="InterPro" id="IPR024079">
    <property type="entry name" value="MetalloPept_cat_dom_sf"/>
</dbReference>
<evidence type="ECO:0000256" key="1">
    <source>
        <dbReference type="ARBA" id="ARBA00004167"/>
    </source>
</evidence>
<organism evidence="13 14">
    <name type="scientific">Cricetulus griseus</name>
    <name type="common">Chinese hamster</name>
    <name type="synonym">Cricetulus barabensis griseus</name>
    <dbReference type="NCBI Taxonomy" id="10029"/>
    <lineage>
        <taxon>Eukaryota</taxon>
        <taxon>Metazoa</taxon>
        <taxon>Chordata</taxon>
        <taxon>Craniata</taxon>
        <taxon>Vertebrata</taxon>
        <taxon>Euteleostomi</taxon>
        <taxon>Mammalia</taxon>
        <taxon>Eutheria</taxon>
        <taxon>Euarchontoglires</taxon>
        <taxon>Glires</taxon>
        <taxon>Rodentia</taxon>
        <taxon>Myomorpha</taxon>
        <taxon>Muroidea</taxon>
        <taxon>Cricetidae</taxon>
        <taxon>Cricetinae</taxon>
        <taxon>Cricetulus</taxon>
    </lineage>
</organism>
<dbReference type="GO" id="GO:0008584">
    <property type="term" value="P:male gonad development"/>
    <property type="evidence" value="ECO:0007669"/>
    <property type="project" value="TreeGrafter"/>
</dbReference>
<dbReference type="SMART" id="SM00050">
    <property type="entry name" value="DISIN"/>
    <property type="match status" value="1"/>
</dbReference>
<dbReference type="PROSITE" id="PS01186">
    <property type="entry name" value="EGF_2"/>
    <property type="match status" value="1"/>
</dbReference>
<evidence type="ECO:0000313" key="13">
    <source>
        <dbReference type="Proteomes" id="UP001108280"/>
    </source>
</evidence>
<dbReference type="PROSITE" id="PS50214">
    <property type="entry name" value="DISINTEGRIN_2"/>
    <property type="match status" value="1"/>
</dbReference>
<dbReference type="FunFam" id="4.10.70.10:FF:000001">
    <property type="entry name" value="Disintegrin and metalloproteinase domain-containing protein 22"/>
    <property type="match status" value="1"/>
</dbReference>
<evidence type="ECO:0000259" key="12">
    <source>
        <dbReference type="PROSITE" id="PS50835"/>
    </source>
</evidence>
<dbReference type="InterPro" id="IPR002870">
    <property type="entry name" value="Peptidase_M12B_N"/>
</dbReference>
<feature type="transmembrane region" description="Helical" evidence="8">
    <location>
        <begin position="723"/>
        <end position="745"/>
    </location>
</feature>
<keyword evidence="13" id="KW-1185">Reference proteome</keyword>
<evidence type="ECO:0000256" key="5">
    <source>
        <dbReference type="ARBA" id="ARBA00023157"/>
    </source>
</evidence>
<dbReference type="SUPFAM" id="SSF48726">
    <property type="entry name" value="Immunoglobulin"/>
    <property type="match status" value="1"/>
</dbReference>
<dbReference type="InterPro" id="IPR013783">
    <property type="entry name" value="Ig-like_fold"/>
</dbReference>
<dbReference type="PROSITE" id="PS50835">
    <property type="entry name" value="IG_LIKE"/>
    <property type="match status" value="1"/>
</dbReference>
<proteinExistence type="predicted"/>
<evidence type="ECO:0000256" key="2">
    <source>
        <dbReference type="ARBA" id="ARBA00022692"/>
    </source>
</evidence>
<dbReference type="InterPro" id="IPR007110">
    <property type="entry name" value="Ig-like_dom"/>
</dbReference>
<feature type="domain" description="Disintegrin" evidence="10">
    <location>
        <begin position="436"/>
        <end position="522"/>
    </location>
</feature>
<dbReference type="SMART" id="SM00406">
    <property type="entry name" value="IGv"/>
    <property type="match status" value="1"/>
</dbReference>
<dbReference type="InterPro" id="IPR013106">
    <property type="entry name" value="Ig_V-set"/>
</dbReference>
<dbReference type="SUPFAM" id="SSF55486">
    <property type="entry name" value="Metalloproteases ('zincins'), catalytic domain"/>
    <property type="match status" value="1"/>
</dbReference>